<dbReference type="AlphaFoldDB" id="A0A2N7Q7X9"/>
<dbReference type="InterPro" id="IPR011009">
    <property type="entry name" value="Kinase-like_dom_sf"/>
</dbReference>
<name>A0A2N7Q7X9_9BACT</name>
<proteinExistence type="predicted"/>
<protein>
    <recommendedName>
        <fullName evidence="3">Lipopolysaccharide kinase</fullName>
    </recommendedName>
</protein>
<dbReference type="SUPFAM" id="SSF56112">
    <property type="entry name" value="Protein kinase-like (PK-like)"/>
    <property type="match status" value="1"/>
</dbReference>
<gene>
    <name evidence="1" type="ORF">C0169_06755</name>
</gene>
<comment type="caution">
    <text evidence="1">The sequence shown here is derived from an EMBL/GenBank/DDBJ whole genome shotgun (WGS) entry which is preliminary data.</text>
</comment>
<evidence type="ECO:0008006" key="3">
    <source>
        <dbReference type="Google" id="ProtNLM"/>
    </source>
</evidence>
<evidence type="ECO:0000313" key="1">
    <source>
        <dbReference type="EMBL" id="PMP94244.1"/>
    </source>
</evidence>
<reference evidence="1 2" key="1">
    <citation type="submission" date="2018-01" db="EMBL/GenBank/DDBJ databases">
        <title>Metagenomic assembled genomes from two thermal pools in the Uzon Caldera, Kamchatka, Russia.</title>
        <authorList>
            <person name="Wilkins L."/>
            <person name="Ettinger C."/>
        </authorList>
    </citation>
    <scope>NUCLEOTIDE SEQUENCE [LARGE SCALE GENOMIC DNA]</scope>
    <source>
        <strain evidence="1">ARK-04</strain>
    </source>
</reference>
<dbReference type="Proteomes" id="UP000235619">
    <property type="component" value="Unassembled WGS sequence"/>
</dbReference>
<dbReference type="EMBL" id="PNJD01000416">
    <property type="protein sequence ID" value="PMP94244.1"/>
    <property type="molecule type" value="Genomic_DNA"/>
</dbReference>
<organism evidence="1 2">
    <name type="scientific">Thermodesulfobacterium geofontis</name>
    <dbReference type="NCBI Taxonomy" id="1295609"/>
    <lineage>
        <taxon>Bacteria</taxon>
        <taxon>Pseudomonadati</taxon>
        <taxon>Thermodesulfobacteriota</taxon>
        <taxon>Thermodesulfobacteria</taxon>
        <taxon>Thermodesulfobacteriales</taxon>
        <taxon>Thermodesulfobacteriaceae</taxon>
        <taxon>Thermodesulfobacterium</taxon>
    </lineage>
</organism>
<evidence type="ECO:0000313" key="2">
    <source>
        <dbReference type="Proteomes" id="UP000235619"/>
    </source>
</evidence>
<accession>A0A2N7Q7X9</accession>
<sequence>MWTALFPNWKTFKICFLTPEAGKILKYLLNEPFEIKCLKKPFSHRNFILKFLSPNFSSIFLKAFIPRFFKRNRVKNYFKSFKTLINLRIPLIKPYFLFWKNPQIAFLKKEPYYGGIVFPYIERGFLKKQNLFLNHQKEKINYDLIKNLVLFLFSLHEKGIYLKDTKFNNFYYTSYEGFRIFDLDGLKLYKRPLSKFERLKDLSTLAMSLEWEEVENAKILIFDFYRELFPEIKEKDFKKFNQLVALKRKKRERKLLKF</sequence>